<dbReference type="GO" id="GO:0048046">
    <property type="term" value="C:apoplast"/>
    <property type="evidence" value="ECO:0007669"/>
    <property type="project" value="InterPro"/>
</dbReference>
<organism evidence="2 3">
    <name type="scientific">Lithocarpus litseifolius</name>
    <dbReference type="NCBI Taxonomy" id="425828"/>
    <lineage>
        <taxon>Eukaryota</taxon>
        <taxon>Viridiplantae</taxon>
        <taxon>Streptophyta</taxon>
        <taxon>Embryophyta</taxon>
        <taxon>Tracheophyta</taxon>
        <taxon>Spermatophyta</taxon>
        <taxon>Magnoliopsida</taxon>
        <taxon>eudicotyledons</taxon>
        <taxon>Gunneridae</taxon>
        <taxon>Pentapetalae</taxon>
        <taxon>rosids</taxon>
        <taxon>fabids</taxon>
        <taxon>Fagales</taxon>
        <taxon>Fagaceae</taxon>
        <taxon>Lithocarpus</taxon>
    </lineage>
</organism>
<dbReference type="SUPFAM" id="SSF49899">
    <property type="entry name" value="Concanavalin A-like lectins/glucanases"/>
    <property type="match status" value="1"/>
</dbReference>
<dbReference type="EMBL" id="JAZDWU010000001">
    <property type="protein sequence ID" value="KAL0013203.1"/>
    <property type="molecule type" value="Genomic_DNA"/>
</dbReference>
<comment type="caution">
    <text evidence="2">The sequence shown here is derived from an EMBL/GenBank/DDBJ whole genome shotgun (WGS) entry which is preliminary data.</text>
</comment>
<dbReference type="InterPro" id="IPR010713">
    <property type="entry name" value="XET_C"/>
</dbReference>
<gene>
    <name evidence="2" type="ORF">SO802_000272</name>
</gene>
<dbReference type="GO" id="GO:0004553">
    <property type="term" value="F:hydrolase activity, hydrolyzing O-glycosyl compounds"/>
    <property type="evidence" value="ECO:0007669"/>
    <property type="project" value="InterPro"/>
</dbReference>
<evidence type="ECO:0000313" key="2">
    <source>
        <dbReference type="EMBL" id="KAL0013203.1"/>
    </source>
</evidence>
<dbReference type="PANTHER" id="PTHR31062">
    <property type="entry name" value="XYLOGLUCAN ENDOTRANSGLUCOSYLASE/HYDROLASE PROTEIN 8-RELATED"/>
    <property type="match status" value="1"/>
</dbReference>
<evidence type="ECO:0000259" key="1">
    <source>
        <dbReference type="Pfam" id="PF06955"/>
    </source>
</evidence>
<dbReference type="Gene3D" id="2.60.120.200">
    <property type="match status" value="1"/>
</dbReference>
<protein>
    <recommendedName>
        <fullName evidence="1">Xyloglucan endo-transglycosylase C-terminal domain-containing protein</fullName>
    </recommendedName>
</protein>
<name>A0AAW2DRI0_9ROSI</name>
<dbReference type="InterPro" id="IPR013320">
    <property type="entry name" value="ConA-like_dom_sf"/>
</dbReference>
<dbReference type="Pfam" id="PF06955">
    <property type="entry name" value="XET_C"/>
    <property type="match status" value="1"/>
</dbReference>
<dbReference type="Proteomes" id="UP001459277">
    <property type="component" value="Unassembled WGS sequence"/>
</dbReference>
<dbReference type="InterPro" id="IPR044791">
    <property type="entry name" value="Beta-glucanase/XTH"/>
</dbReference>
<dbReference type="GO" id="GO:0044042">
    <property type="term" value="P:glucan metabolic process"/>
    <property type="evidence" value="ECO:0007669"/>
    <property type="project" value="InterPro"/>
</dbReference>
<feature type="domain" description="Xyloglucan endo-transglycosylase C-terminal" evidence="1">
    <location>
        <begin position="53"/>
        <end position="99"/>
    </location>
</feature>
<accession>A0AAW2DRI0</accession>
<dbReference type="GO" id="GO:0016762">
    <property type="term" value="F:xyloglucan:xyloglucosyl transferase activity"/>
    <property type="evidence" value="ECO:0007669"/>
    <property type="project" value="InterPro"/>
</dbReference>
<evidence type="ECO:0000313" key="3">
    <source>
        <dbReference type="Proteomes" id="UP001459277"/>
    </source>
</evidence>
<dbReference type="AlphaFoldDB" id="A0AAW2DRI0"/>
<keyword evidence="3" id="KW-1185">Reference proteome</keyword>
<proteinExistence type="predicted"/>
<sequence length="105" mass="12324">MKIIQASGMQTIGPRGGLEKTDWSKAPFLASCKSFHIDVCEALVNARFCQTQGTRWWDQKEFQDLDAFQYRRLSWVCHGYTIYNYCTNRVRFPILPPECKRDRVV</sequence>
<reference evidence="2 3" key="1">
    <citation type="submission" date="2024-01" db="EMBL/GenBank/DDBJ databases">
        <title>A telomere-to-telomere, gap-free genome of sweet tea (Lithocarpus litseifolius).</title>
        <authorList>
            <person name="Zhou J."/>
        </authorList>
    </citation>
    <scope>NUCLEOTIDE SEQUENCE [LARGE SCALE GENOMIC DNA]</scope>
    <source>
        <strain evidence="2">Zhou-2022a</strain>
        <tissue evidence="2">Leaf</tissue>
    </source>
</reference>